<feature type="transmembrane region" description="Helical" evidence="2">
    <location>
        <begin position="29"/>
        <end position="50"/>
    </location>
</feature>
<dbReference type="EMBL" id="CAJRAY010000006">
    <property type="protein sequence ID" value="CAG5077780.1"/>
    <property type="molecule type" value="Genomic_DNA"/>
</dbReference>
<evidence type="ECO:0000313" key="4">
    <source>
        <dbReference type="Proteomes" id="UP000681526"/>
    </source>
</evidence>
<name>A0ABM8V038_THEXY</name>
<reference evidence="3 4" key="1">
    <citation type="submission" date="2021-04" db="EMBL/GenBank/DDBJ databases">
        <authorList>
            <person name="Rakotoarivonina H."/>
        </authorList>
    </citation>
    <scope>NUCLEOTIDE SEQUENCE [LARGE SCALE GENOMIC DNA]</scope>
    <source>
        <strain evidence="3 4">XE</strain>
    </source>
</reference>
<protein>
    <submittedName>
        <fullName evidence="3">Uncharacterized protein</fullName>
    </submittedName>
</protein>
<sequence>MLGSIRWNLVLGLAGMLLTFFFSLGNNGFAVSCLRAVYAFAAFFVAGYLLRGALQLIIASADAERGFGAAADSRETGAHVDLKTPDDESELSEMLKAQRESGQPGNAAAAEFRPLEPKRVFSIEDKDPEELAQAVRHLAQEGEN</sequence>
<keyword evidence="2" id="KW-1133">Transmembrane helix</keyword>
<dbReference type="RefSeq" id="WP_213483230.1">
    <property type="nucleotide sequence ID" value="NZ_CAJRAY010000006.1"/>
</dbReference>
<feature type="compositionally biased region" description="Basic and acidic residues" evidence="1">
    <location>
        <begin position="76"/>
        <end position="86"/>
    </location>
</feature>
<dbReference type="PROSITE" id="PS51257">
    <property type="entry name" value="PROKAR_LIPOPROTEIN"/>
    <property type="match status" value="1"/>
</dbReference>
<accession>A0ABM8V038</accession>
<keyword evidence="2" id="KW-0812">Transmembrane</keyword>
<feature type="transmembrane region" description="Helical" evidence="2">
    <location>
        <begin position="7"/>
        <end position="23"/>
    </location>
</feature>
<gene>
    <name evidence="3" type="primary">txxe 454</name>
    <name evidence="3" type="ORF">TXXE_01765</name>
</gene>
<feature type="region of interest" description="Disordered" evidence="1">
    <location>
        <begin position="76"/>
        <end position="116"/>
    </location>
</feature>
<evidence type="ECO:0000256" key="1">
    <source>
        <dbReference type="SAM" id="MobiDB-lite"/>
    </source>
</evidence>
<proteinExistence type="predicted"/>
<keyword evidence="2" id="KW-0472">Membrane</keyword>
<organism evidence="3 4">
    <name type="scientific">Thermobacillus xylanilyticus</name>
    <dbReference type="NCBI Taxonomy" id="76633"/>
    <lineage>
        <taxon>Bacteria</taxon>
        <taxon>Bacillati</taxon>
        <taxon>Bacillota</taxon>
        <taxon>Bacilli</taxon>
        <taxon>Bacillales</taxon>
        <taxon>Paenibacillaceae</taxon>
        <taxon>Thermobacillus</taxon>
    </lineage>
</organism>
<dbReference type="Proteomes" id="UP000681526">
    <property type="component" value="Unassembled WGS sequence"/>
</dbReference>
<keyword evidence="4" id="KW-1185">Reference proteome</keyword>
<evidence type="ECO:0000256" key="2">
    <source>
        <dbReference type="SAM" id="Phobius"/>
    </source>
</evidence>
<evidence type="ECO:0000313" key="3">
    <source>
        <dbReference type="EMBL" id="CAG5077780.1"/>
    </source>
</evidence>
<comment type="caution">
    <text evidence="3">The sequence shown here is derived from an EMBL/GenBank/DDBJ whole genome shotgun (WGS) entry which is preliminary data.</text>
</comment>